<reference evidence="1 2" key="1">
    <citation type="journal article" date="2015" name="Nature">
        <title>rRNA introns, odd ribosomes, and small enigmatic genomes across a large radiation of phyla.</title>
        <authorList>
            <person name="Brown C.T."/>
            <person name="Hug L.A."/>
            <person name="Thomas B.C."/>
            <person name="Sharon I."/>
            <person name="Castelle C.J."/>
            <person name="Singh A."/>
            <person name="Wilkins M.J."/>
            <person name="Williams K.H."/>
            <person name="Banfield J.F."/>
        </authorList>
    </citation>
    <scope>NUCLEOTIDE SEQUENCE [LARGE SCALE GENOMIC DNA]</scope>
</reference>
<protein>
    <submittedName>
        <fullName evidence="1">Uncharacterized protein</fullName>
    </submittedName>
</protein>
<proteinExistence type="predicted"/>
<evidence type="ECO:0000313" key="2">
    <source>
        <dbReference type="Proteomes" id="UP000034231"/>
    </source>
</evidence>
<accession>A0A0G0IDB3</accession>
<organism evidence="1 2">
    <name type="scientific">Candidatus Shapirobacteria bacterium GW2011_GWE1_38_10</name>
    <dbReference type="NCBI Taxonomy" id="1618488"/>
    <lineage>
        <taxon>Bacteria</taxon>
        <taxon>Candidatus Shapironibacteriota</taxon>
    </lineage>
</organism>
<name>A0A0G0IDB3_9BACT</name>
<evidence type="ECO:0000313" key="1">
    <source>
        <dbReference type="EMBL" id="KKQ48965.1"/>
    </source>
</evidence>
<dbReference type="Proteomes" id="UP000034231">
    <property type="component" value="Unassembled WGS sequence"/>
</dbReference>
<sequence length="101" mass="11754">MGISVTRTILINNDMLEVDNQRLYTAKWEVLQFIKRIPKGTYYTVTYTLDEKGPLLVVKKLIMIVVNIKTKEDMGACFLPKTWDGKRARRCVTVPIYEDIQ</sequence>
<gene>
    <name evidence="1" type="ORF">US68_C0021G0001</name>
</gene>
<dbReference type="AlphaFoldDB" id="A0A0G0IDB3"/>
<dbReference type="EMBL" id="LBTX01000021">
    <property type="protein sequence ID" value="KKQ48965.1"/>
    <property type="molecule type" value="Genomic_DNA"/>
</dbReference>
<comment type="caution">
    <text evidence="1">The sequence shown here is derived from an EMBL/GenBank/DDBJ whole genome shotgun (WGS) entry which is preliminary data.</text>
</comment>